<proteinExistence type="predicted"/>
<dbReference type="Proteomes" id="UP000007995">
    <property type="component" value="Unassembled WGS sequence"/>
</dbReference>
<accession>K5CH26</accession>
<comment type="caution">
    <text evidence="1">The sequence shown here is derived from an EMBL/GenBank/DDBJ whole genome shotgun (WGS) entry which is preliminary data.</text>
</comment>
<organism evidence="1 2">
    <name type="scientific">Bacteroides finegoldii CL09T03C10</name>
    <dbReference type="NCBI Taxonomy" id="997888"/>
    <lineage>
        <taxon>Bacteria</taxon>
        <taxon>Pseudomonadati</taxon>
        <taxon>Bacteroidota</taxon>
        <taxon>Bacteroidia</taxon>
        <taxon>Bacteroidales</taxon>
        <taxon>Bacteroidaceae</taxon>
        <taxon>Bacteroides</taxon>
    </lineage>
</organism>
<gene>
    <name evidence="1" type="ORF">HMPREF1057_00207</name>
</gene>
<name>K5CH26_9BACE</name>
<evidence type="ECO:0000313" key="2">
    <source>
        <dbReference type="Proteomes" id="UP000007995"/>
    </source>
</evidence>
<dbReference type="HOGENOM" id="CLU_3354474_0_0_10"/>
<evidence type="ECO:0000313" key="1">
    <source>
        <dbReference type="EMBL" id="EKJ92909.1"/>
    </source>
</evidence>
<sequence>MKKIENNFAVSGFVGNNEGDPKVIRLFEVTSLFLYK</sequence>
<dbReference type="AlphaFoldDB" id="K5CH26"/>
<protein>
    <submittedName>
        <fullName evidence="1">Uncharacterized protein</fullName>
    </submittedName>
</protein>
<dbReference type="EMBL" id="AGXW01000001">
    <property type="protein sequence ID" value="EKJ92909.1"/>
    <property type="molecule type" value="Genomic_DNA"/>
</dbReference>
<reference evidence="1 2" key="1">
    <citation type="submission" date="2012-02" db="EMBL/GenBank/DDBJ databases">
        <title>The Genome Sequence of Bacteroides finegoldii CL09T03C10.</title>
        <authorList>
            <consortium name="The Broad Institute Genome Sequencing Platform"/>
            <person name="Earl A."/>
            <person name="Ward D."/>
            <person name="Feldgarden M."/>
            <person name="Gevers D."/>
            <person name="Zitomersky N.L."/>
            <person name="Coyne M.J."/>
            <person name="Comstock L.E."/>
            <person name="Young S.K."/>
            <person name="Zeng Q."/>
            <person name="Gargeya S."/>
            <person name="Fitzgerald M."/>
            <person name="Haas B."/>
            <person name="Abouelleil A."/>
            <person name="Alvarado L."/>
            <person name="Arachchi H.M."/>
            <person name="Berlin A."/>
            <person name="Chapman S.B."/>
            <person name="Gearin G."/>
            <person name="Goldberg J."/>
            <person name="Griggs A."/>
            <person name="Gujja S."/>
            <person name="Hansen M."/>
            <person name="Heiman D."/>
            <person name="Howarth C."/>
            <person name="Larimer J."/>
            <person name="Lui A."/>
            <person name="MacDonald P.J.P."/>
            <person name="McCowen C."/>
            <person name="Montmayeur A."/>
            <person name="Murphy C."/>
            <person name="Neiman D."/>
            <person name="Pearson M."/>
            <person name="Priest M."/>
            <person name="Roberts A."/>
            <person name="Saif S."/>
            <person name="Shea T."/>
            <person name="Sisk P."/>
            <person name="Stolte C."/>
            <person name="Sykes S."/>
            <person name="Wortman J."/>
            <person name="Nusbaum C."/>
            <person name="Birren B."/>
        </authorList>
    </citation>
    <scope>NUCLEOTIDE SEQUENCE [LARGE SCALE GENOMIC DNA]</scope>
    <source>
        <strain evidence="1 2">CL09T03C10</strain>
    </source>
</reference>